<dbReference type="InterPro" id="IPR038488">
    <property type="entry name" value="Integrase_DNA-bd_sf"/>
</dbReference>
<feature type="non-terminal residue" evidence="5">
    <location>
        <position position="116"/>
    </location>
</feature>
<feature type="compositionally biased region" description="Basic and acidic residues" evidence="3">
    <location>
        <begin position="91"/>
        <end position="106"/>
    </location>
</feature>
<proteinExistence type="inferred from homology"/>
<sequence>MAVLTQQNVDDLVAQYTASSKDQYIKDEALRGLELKLAKNTGTATWTIYGRIRNSKNQRVTLGKHPQMQLQEARRQAVDVLAQYDQGIDPVKARKDKEQEQEDAARIKHRKRISLN</sequence>
<accession>A0A382QCM8</accession>
<dbReference type="Gene3D" id="3.30.160.390">
    <property type="entry name" value="Integrase, DNA-binding domain"/>
    <property type="match status" value="1"/>
</dbReference>
<evidence type="ECO:0000256" key="1">
    <source>
        <dbReference type="ARBA" id="ARBA00008857"/>
    </source>
</evidence>
<dbReference type="InterPro" id="IPR025166">
    <property type="entry name" value="Integrase_DNA_bind_dom"/>
</dbReference>
<feature type="domain" description="Integrase DNA-binding" evidence="4">
    <location>
        <begin position="4"/>
        <end position="96"/>
    </location>
</feature>
<dbReference type="PANTHER" id="PTHR30629:SF2">
    <property type="entry name" value="PROPHAGE INTEGRASE INTS-RELATED"/>
    <property type="match status" value="1"/>
</dbReference>
<comment type="similarity">
    <text evidence="1">Belongs to the 'phage' integrase family.</text>
</comment>
<feature type="region of interest" description="Disordered" evidence="3">
    <location>
        <begin position="89"/>
        <end position="116"/>
    </location>
</feature>
<evidence type="ECO:0000259" key="4">
    <source>
        <dbReference type="Pfam" id="PF13356"/>
    </source>
</evidence>
<dbReference type="GO" id="GO:0015074">
    <property type="term" value="P:DNA integration"/>
    <property type="evidence" value="ECO:0007669"/>
    <property type="project" value="UniProtKB-KW"/>
</dbReference>
<reference evidence="5" key="1">
    <citation type="submission" date="2018-05" db="EMBL/GenBank/DDBJ databases">
        <authorList>
            <person name="Lanie J.A."/>
            <person name="Ng W.-L."/>
            <person name="Kazmierczak K.M."/>
            <person name="Andrzejewski T.M."/>
            <person name="Davidsen T.M."/>
            <person name="Wayne K.J."/>
            <person name="Tettelin H."/>
            <person name="Glass J.I."/>
            <person name="Rusch D."/>
            <person name="Podicherti R."/>
            <person name="Tsui H.-C.T."/>
            <person name="Winkler M.E."/>
        </authorList>
    </citation>
    <scope>NUCLEOTIDE SEQUENCE</scope>
</reference>
<gene>
    <name evidence="5" type="ORF">METZ01_LOCUS336137</name>
</gene>
<name>A0A382QCM8_9ZZZZ</name>
<dbReference type="AlphaFoldDB" id="A0A382QCM8"/>
<evidence type="ECO:0000256" key="2">
    <source>
        <dbReference type="ARBA" id="ARBA00022908"/>
    </source>
</evidence>
<protein>
    <recommendedName>
        <fullName evidence="4">Integrase DNA-binding domain-containing protein</fullName>
    </recommendedName>
</protein>
<dbReference type="Pfam" id="PF13356">
    <property type="entry name" value="Arm-DNA-bind_3"/>
    <property type="match status" value="1"/>
</dbReference>
<dbReference type="PANTHER" id="PTHR30629">
    <property type="entry name" value="PROPHAGE INTEGRASE"/>
    <property type="match status" value="1"/>
</dbReference>
<organism evidence="5">
    <name type="scientific">marine metagenome</name>
    <dbReference type="NCBI Taxonomy" id="408172"/>
    <lineage>
        <taxon>unclassified sequences</taxon>
        <taxon>metagenomes</taxon>
        <taxon>ecological metagenomes</taxon>
    </lineage>
</organism>
<evidence type="ECO:0000256" key="3">
    <source>
        <dbReference type="SAM" id="MobiDB-lite"/>
    </source>
</evidence>
<feature type="compositionally biased region" description="Basic residues" evidence="3">
    <location>
        <begin position="107"/>
        <end position="116"/>
    </location>
</feature>
<evidence type="ECO:0000313" key="5">
    <source>
        <dbReference type="EMBL" id="SVC83283.1"/>
    </source>
</evidence>
<keyword evidence="2" id="KW-0229">DNA integration</keyword>
<dbReference type="EMBL" id="UINC01113576">
    <property type="protein sequence ID" value="SVC83283.1"/>
    <property type="molecule type" value="Genomic_DNA"/>
</dbReference>
<dbReference type="InterPro" id="IPR050808">
    <property type="entry name" value="Phage_Integrase"/>
</dbReference>